<dbReference type="AlphaFoldDB" id="A0A2S6C031"/>
<protein>
    <submittedName>
        <fullName evidence="1">Uncharacterized protein</fullName>
    </submittedName>
</protein>
<proteinExistence type="predicted"/>
<name>A0A2S6C031_9PEZI</name>
<comment type="caution">
    <text evidence="1">The sequence shown here is derived from an EMBL/GenBank/DDBJ whole genome shotgun (WGS) entry which is preliminary data.</text>
</comment>
<evidence type="ECO:0000313" key="2">
    <source>
        <dbReference type="Proteomes" id="UP000237631"/>
    </source>
</evidence>
<dbReference type="OrthoDB" id="10359536at2759"/>
<accession>A0A2S6C031</accession>
<dbReference type="EMBL" id="PNEN01001608">
    <property type="protein sequence ID" value="PPJ53085.1"/>
    <property type="molecule type" value="Genomic_DNA"/>
</dbReference>
<dbReference type="Proteomes" id="UP000237631">
    <property type="component" value="Unassembled WGS sequence"/>
</dbReference>
<keyword evidence="2" id="KW-1185">Reference proteome</keyword>
<evidence type="ECO:0000313" key="1">
    <source>
        <dbReference type="EMBL" id="PPJ53085.1"/>
    </source>
</evidence>
<sequence>MKISMEDLAALVAEAKQGFVDVQQTAKDIKKAMNDTLGTDHGAQDVATANKLQAETQQTLQRVIESDVRIVARNALEDIAKVDQELDVDSEKLGRNMLHNPWHWLTATETMEVVLKAVNGLQTELSSLINFFRTISVQVDDLSRETDQQATSSDHSAREVMREVAKHIGTTERSISLYNDFSRNFAAPALEKIETLGRSSTSEQRTAFKKYYRTSRRTEAQPWELMLRLWMHGLQVAPLDGLKGHHFLRQWARDQQPL</sequence>
<reference evidence="2" key="1">
    <citation type="journal article" date="2017" name="bioRxiv">
        <title>Conservation of a gene cluster reveals novel cercosporin biosynthetic mechanisms and extends production to the genus Colletotrichum.</title>
        <authorList>
            <person name="de Jonge R."/>
            <person name="Ebert M.K."/>
            <person name="Huitt-Roehl C.R."/>
            <person name="Pal P."/>
            <person name="Suttle J.C."/>
            <person name="Spanner R.E."/>
            <person name="Neubauer J.D."/>
            <person name="Jurick W.M.II."/>
            <person name="Stott K.A."/>
            <person name="Secor G.A."/>
            <person name="Thomma B.P.H.J."/>
            <person name="Van de Peer Y."/>
            <person name="Townsend C.A."/>
            <person name="Bolton M.D."/>
        </authorList>
    </citation>
    <scope>NUCLEOTIDE SEQUENCE [LARGE SCALE GENOMIC DNA]</scope>
    <source>
        <strain evidence="2">CBS538.71</strain>
    </source>
</reference>
<organism evidence="1 2">
    <name type="scientific">Cercospora berteroae</name>
    <dbReference type="NCBI Taxonomy" id="357750"/>
    <lineage>
        <taxon>Eukaryota</taxon>
        <taxon>Fungi</taxon>
        <taxon>Dikarya</taxon>
        <taxon>Ascomycota</taxon>
        <taxon>Pezizomycotina</taxon>
        <taxon>Dothideomycetes</taxon>
        <taxon>Dothideomycetidae</taxon>
        <taxon>Mycosphaerellales</taxon>
        <taxon>Mycosphaerellaceae</taxon>
        <taxon>Cercospora</taxon>
    </lineage>
</organism>
<gene>
    <name evidence="1" type="ORF">CBER1_11562</name>
</gene>